<evidence type="ECO:0000313" key="2">
    <source>
        <dbReference type="EMBL" id="KAF7378385.1"/>
    </source>
</evidence>
<gene>
    <name evidence="2" type="ORF">MSAN_00265000</name>
</gene>
<reference evidence="2" key="1">
    <citation type="submission" date="2020-05" db="EMBL/GenBank/DDBJ databases">
        <title>Mycena genomes resolve the evolution of fungal bioluminescence.</title>
        <authorList>
            <person name="Tsai I.J."/>
        </authorList>
    </citation>
    <scope>NUCLEOTIDE SEQUENCE</scope>
    <source>
        <strain evidence="2">160909Yilan</strain>
    </source>
</reference>
<dbReference type="OrthoDB" id="3001227at2759"/>
<accession>A0A8H7DLD8</accession>
<keyword evidence="1" id="KW-0812">Transmembrane</keyword>
<comment type="caution">
    <text evidence="2">The sequence shown here is derived from an EMBL/GenBank/DDBJ whole genome shotgun (WGS) entry which is preliminary data.</text>
</comment>
<dbReference type="EMBL" id="JACAZH010000001">
    <property type="protein sequence ID" value="KAF7378385.1"/>
    <property type="molecule type" value="Genomic_DNA"/>
</dbReference>
<dbReference type="AlphaFoldDB" id="A0A8H7DLD8"/>
<dbReference type="Proteomes" id="UP000623467">
    <property type="component" value="Unassembled WGS sequence"/>
</dbReference>
<name>A0A8H7DLD8_9AGAR</name>
<keyword evidence="1" id="KW-1133">Transmembrane helix</keyword>
<evidence type="ECO:0000313" key="3">
    <source>
        <dbReference type="Proteomes" id="UP000623467"/>
    </source>
</evidence>
<keyword evidence="1" id="KW-0472">Membrane</keyword>
<organism evidence="2 3">
    <name type="scientific">Mycena sanguinolenta</name>
    <dbReference type="NCBI Taxonomy" id="230812"/>
    <lineage>
        <taxon>Eukaryota</taxon>
        <taxon>Fungi</taxon>
        <taxon>Dikarya</taxon>
        <taxon>Basidiomycota</taxon>
        <taxon>Agaricomycotina</taxon>
        <taxon>Agaricomycetes</taxon>
        <taxon>Agaricomycetidae</taxon>
        <taxon>Agaricales</taxon>
        <taxon>Marasmiineae</taxon>
        <taxon>Mycenaceae</taxon>
        <taxon>Mycena</taxon>
    </lineage>
</organism>
<sequence>MQTKSNRKPIVPLSAYNIVQEVTYQPNDTLPTVFLGKLVPSVLQNPTDSFTPQQLNVGAVMMLDDHIFNYTIAEAFEGVDTRKPVSSFSYYNNPLSESCDSTNMTFRVLFTYEPVWGWEPDVQVQGTVVCYLPSLFYLAWDALLSSDGEIFLLEEDVTELPDTNLQGMPSLMRDDLLFLLPSLLPPEQSLPGILNLTQLNIGLTVHPCCDCDTVVVSGALESIAALREPSCSSNPSRFVVLDVQTTLIWRSVDGVNESTPGPLPMQIFDVLSPLGNASITVYENLIQAFYHLVRLDLGVILENQIYNSPEMFNRTIMDMGNYSLANMARGSTSNATLMAQWQQEVEFFQSNEQVPALEYLRSVPRLKPVGSAVTSVFVSTFAMLSVIWTVFSLVAGALARAHGDGASRKEITLGQNRNGDKWMESGRQEVEESEVILLDDPREPLLDPVAQLRKRVDKHDIEGVQLRAALARMSAALKKHGIVEDES</sequence>
<protein>
    <submittedName>
        <fullName evidence="2">Uncharacterized protein</fullName>
    </submittedName>
</protein>
<proteinExistence type="predicted"/>
<keyword evidence="3" id="KW-1185">Reference proteome</keyword>
<evidence type="ECO:0000256" key="1">
    <source>
        <dbReference type="SAM" id="Phobius"/>
    </source>
</evidence>
<feature type="transmembrane region" description="Helical" evidence="1">
    <location>
        <begin position="376"/>
        <end position="399"/>
    </location>
</feature>